<comment type="caution">
    <text evidence="1">The sequence shown here is derived from an EMBL/GenBank/DDBJ whole genome shotgun (WGS) entry which is preliminary data.</text>
</comment>
<dbReference type="Proteomes" id="UP000306602">
    <property type="component" value="Unassembled WGS sequence"/>
</dbReference>
<dbReference type="InterPro" id="IPR025680">
    <property type="entry name" value="DddI"/>
</dbReference>
<sequence>MQVTINGEPHSLTGVKEAERLLAQIEQTDDLEIWASEGDGSSLCALFNRHRGWLMFLRFEGDAGFSSRNPLKEESEGPEEIFVLSNGQVDSYPSSWTMERKIVFDAFLEFVTSGRRPANVDWHDDT</sequence>
<name>A0A4S4NAE9_9RHOB</name>
<dbReference type="AlphaFoldDB" id="A0A4S4NAE9"/>
<proteinExistence type="predicted"/>
<evidence type="ECO:0000313" key="1">
    <source>
        <dbReference type="EMBL" id="THH36209.1"/>
    </source>
</evidence>
<protein>
    <recommendedName>
        <fullName evidence="3">Immunity protein Imm1</fullName>
    </recommendedName>
</protein>
<organism evidence="1 2">
    <name type="scientific">Aliishimia ponticola</name>
    <dbReference type="NCBI Taxonomy" id="2499833"/>
    <lineage>
        <taxon>Bacteria</taxon>
        <taxon>Pseudomonadati</taxon>
        <taxon>Pseudomonadota</taxon>
        <taxon>Alphaproteobacteria</taxon>
        <taxon>Rhodobacterales</taxon>
        <taxon>Paracoccaceae</taxon>
        <taxon>Aliishimia</taxon>
    </lineage>
</organism>
<dbReference type="EMBL" id="SRKY01000003">
    <property type="protein sequence ID" value="THH36209.1"/>
    <property type="molecule type" value="Genomic_DNA"/>
</dbReference>
<dbReference type="Pfam" id="PF14430">
    <property type="entry name" value="Imm1"/>
    <property type="match status" value="1"/>
</dbReference>
<keyword evidence="2" id="KW-1185">Reference proteome</keyword>
<dbReference type="OrthoDB" id="2081738at2"/>
<evidence type="ECO:0000313" key="2">
    <source>
        <dbReference type="Proteomes" id="UP000306602"/>
    </source>
</evidence>
<evidence type="ECO:0008006" key="3">
    <source>
        <dbReference type="Google" id="ProtNLM"/>
    </source>
</evidence>
<reference evidence="1 2" key="1">
    <citation type="submission" date="2019-04" db="EMBL/GenBank/DDBJ databases">
        <title>Shimia ponticola sp. nov., isolated from seawater.</title>
        <authorList>
            <person name="Kim Y.-O."/>
            <person name="Yoon J.-H."/>
        </authorList>
    </citation>
    <scope>NUCLEOTIDE SEQUENCE [LARGE SCALE GENOMIC DNA]</scope>
    <source>
        <strain evidence="1 2">MYP11</strain>
    </source>
</reference>
<accession>A0A4S4NAE9</accession>
<gene>
    <name evidence="1" type="ORF">E4Z66_14280</name>
</gene>
<dbReference type="RefSeq" id="WP_136463678.1">
    <property type="nucleotide sequence ID" value="NZ_SRKY01000003.1"/>
</dbReference>